<comment type="caution">
    <text evidence="1">The sequence shown here is derived from an EMBL/GenBank/DDBJ whole genome shotgun (WGS) entry which is preliminary data.</text>
</comment>
<reference evidence="1" key="1">
    <citation type="journal article" date="2014" name="Front. Microbiol.">
        <title>High frequency of phylogenetically diverse reductive dehalogenase-homologous genes in deep subseafloor sedimentary metagenomes.</title>
        <authorList>
            <person name="Kawai M."/>
            <person name="Futagami T."/>
            <person name="Toyoda A."/>
            <person name="Takaki Y."/>
            <person name="Nishi S."/>
            <person name="Hori S."/>
            <person name="Arai W."/>
            <person name="Tsubouchi T."/>
            <person name="Morono Y."/>
            <person name="Uchiyama I."/>
            <person name="Ito T."/>
            <person name="Fujiyama A."/>
            <person name="Inagaki F."/>
            <person name="Takami H."/>
        </authorList>
    </citation>
    <scope>NUCLEOTIDE SEQUENCE</scope>
    <source>
        <strain evidence="1">Expedition CK06-06</strain>
    </source>
</reference>
<organism evidence="1">
    <name type="scientific">marine sediment metagenome</name>
    <dbReference type="NCBI Taxonomy" id="412755"/>
    <lineage>
        <taxon>unclassified sequences</taxon>
        <taxon>metagenomes</taxon>
        <taxon>ecological metagenomes</taxon>
    </lineage>
</organism>
<accession>X1RNX9</accession>
<evidence type="ECO:0000313" key="1">
    <source>
        <dbReference type="EMBL" id="GAI82358.1"/>
    </source>
</evidence>
<dbReference type="AlphaFoldDB" id="X1RNX9"/>
<dbReference type="EMBL" id="BARW01014987">
    <property type="protein sequence ID" value="GAI82358.1"/>
    <property type="molecule type" value="Genomic_DNA"/>
</dbReference>
<gene>
    <name evidence="1" type="ORF">S12H4_26421</name>
</gene>
<name>X1RNX9_9ZZZZ</name>
<sequence>MRVVKSLTAPVKGIGKPDYTREVSSGRERAGLSLKYNQSLVTLALLCTDEVEHPYDISWVKDLIPIGGSSHLYNVATGVVTPYALPVGYTLNLIQIGFAANEDVDVLLYYDTLLVLMPGATFVGGGYTYANMVVPFNTAALDPRADDPHLIDIVVKNKGEGPLKGGFTFVCIQEAVGTSPLPDTKDCQCPFCSNIQNVKVGTTKIICDKCGRKYLVQDFTNVREF</sequence>
<protein>
    <submittedName>
        <fullName evidence="1">Uncharacterized protein</fullName>
    </submittedName>
</protein>
<proteinExistence type="predicted"/>